<keyword evidence="1" id="KW-0812">Transmembrane</keyword>
<keyword evidence="1" id="KW-0472">Membrane</keyword>
<feature type="transmembrane region" description="Helical" evidence="1">
    <location>
        <begin position="6"/>
        <end position="23"/>
    </location>
</feature>
<evidence type="ECO:0000313" key="3">
    <source>
        <dbReference type="Proteomes" id="UP000554482"/>
    </source>
</evidence>
<name>A0A7J6VH18_THATH</name>
<gene>
    <name evidence="2" type="ORF">FRX31_026918</name>
</gene>
<reference evidence="2 3" key="1">
    <citation type="submission" date="2020-06" db="EMBL/GenBank/DDBJ databases">
        <title>Transcriptomic and genomic resources for Thalictrum thalictroides and T. hernandezii: Facilitating candidate gene discovery in an emerging model plant lineage.</title>
        <authorList>
            <person name="Arias T."/>
            <person name="Riano-Pachon D.M."/>
            <person name="Di Stilio V.S."/>
        </authorList>
    </citation>
    <scope>NUCLEOTIDE SEQUENCE [LARGE SCALE GENOMIC DNA]</scope>
    <source>
        <strain evidence="3">cv. WT478/WT964</strain>
        <tissue evidence="2">Leaves</tissue>
    </source>
</reference>
<organism evidence="2 3">
    <name type="scientific">Thalictrum thalictroides</name>
    <name type="common">Rue-anemone</name>
    <name type="synonym">Anemone thalictroides</name>
    <dbReference type="NCBI Taxonomy" id="46969"/>
    <lineage>
        <taxon>Eukaryota</taxon>
        <taxon>Viridiplantae</taxon>
        <taxon>Streptophyta</taxon>
        <taxon>Embryophyta</taxon>
        <taxon>Tracheophyta</taxon>
        <taxon>Spermatophyta</taxon>
        <taxon>Magnoliopsida</taxon>
        <taxon>Ranunculales</taxon>
        <taxon>Ranunculaceae</taxon>
        <taxon>Thalictroideae</taxon>
        <taxon>Thalictrum</taxon>
    </lineage>
</organism>
<protein>
    <submittedName>
        <fullName evidence="2">Uncharacterized protein</fullName>
    </submittedName>
</protein>
<evidence type="ECO:0000256" key="1">
    <source>
        <dbReference type="SAM" id="Phobius"/>
    </source>
</evidence>
<dbReference type="EMBL" id="JABWDY010033324">
    <property type="protein sequence ID" value="KAF5183495.1"/>
    <property type="molecule type" value="Genomic_DNA"/>
</dbReference>
<keyword evidence="1" id="KW-1133">Transmembrane helix</keyword>
<dbReference type="AlphaFoldDB" id="A0A7J6VH18"/>
<proteinExistence type="predicted"/>
<accession>A0A7J6VH18</accession>
<evidence type="ECO:0000313" key="2">
    <source>
        <dbReference type="EMBL" id="KAF5183495.1"/>
    </source>
</evidence>
<keyword evidence="3" id="KW-1185">Reference proteome</keyword>
<comment type="caution">
    <text evidence="2">The sequence shown here is derived from an EMBL/GenBank/DDBJ whole genome shotgun (WGS) entry which is preliminary data.</text>
</comment>
<dbReference type="Proteomes" id="UP000554482">
    <property type="component" value="Unassembled WGS sequence"/>
</dbReference>
<sequence length="82" mass="9535">MSSEEEYELVAAIVAILAVHFIVHRQRQSRRCRRALTLPRAPYTYRDPDCLGSLSRFYIDNDTSCLENLGMRRAAFDKRSKV</sequence>